<dbReference type="InterPro" id="IPR017930">
    <property type="entry name" value="Myb_dom"/>
</dbReference>
<evidence type="ECO:0000259" key="8">
    <source>
        <dbReference type="PROSITE" id="PS51294"/>
    </source>
</evidence>
<dbReference type="EMBL" id="OX459120">
    <property type="protein sequence ID" value="CAI9100499.1"/>
    <property type="molecule type" value="Genomic_DNA"/>
</dbReference>
<feature type="domain" description="Myb-like" evidence="7">
    <location>
        <begin position="9"/>
        <end position="62"/>
    </location>
</feature>
<evidence type="ECO:0000256" key="4">
    <source>
        <dbReference type="ARBA" id="ARBA00023125"/>
    </source>
</evidence>
<dbReference type="SUPFAM" id="SSF46689">
    <property type="entry name" value="Homeodomain-like"/>
    <property type="match status" value="1"/>
</dbReference>
<gene>
    <name evidence="9" type="ORF">OLC1_LOCUS10314</name>
</gene>
<comment type="subcellular location">
    <subcellularLocation>
        <location evidence="1">Nucleus</location>
    </subcellularLocation>
</comment>
<dbReference type="Proteomes" id="UP001161247">
    <property type="component" value="Chromosome 3"/>
</dbReference>
<dbReference type="Gene3D" id="1.10.10.60">
    <property type="entry name" value="Homeodomain-like"/>
    <property type="match status" value="2"/>
</dbReference>
<dbReference type="PANTHER" id="PTHR48000:SF46">
    <property type="entry name" value="TRANSCRIPTION FACTOR MYB36"/>
    <property type="match status" value="1"/>
</dbReference>
<keyword evidence="10" id="KW-1185">Reference proteome</keyword>
<evidence type="ECO:0000259" key="7">
    <source>
        <dbReference type="PROSITE" id="PS50090"/>
    </source>
</evidence>
<reference evidence="9" key="1">
    <citation type="submission" date="2023-03" db="EMBL/GenBank/DDBJ databases">
        <authorList>
            <person name="Julca I."/>
        </authorList>
    </citation>
    <scope>NUCLEOTIDE SEQUENCE</scope>
</reference>
<dbReference type="GO" id="GO:0003677">
    <property type="term" value="F:DNA binding"/>
    <property type="evidence" value="ECO:0007669"/>
    <property type="project" value="UniProtKB-KW"/>
</dbReference>
<keyword evidence="3" id="KW-0805">Transcription regulation</keyword>
<keyword evidence="4" id="KW-0238">DNA-binding</keyword>
<dbReference type="SMART" id="SM00717">
    <property type="entry name" value="SANT"/>
    <property type="match status" value="2"/>
</dbReference>
<evidence type="ECO:0000256" key="6">
    <source>
        <dbReference type="ARBA" id="ARBA00023242"/>
    </source>
</evidence>
<dbReference type="AlphaFoldDB" id="A0AAV1CXZ5"/>
<feature type="domain" description="Myb-like" evidence="7">
    <location>
        <begin position="63"/>
        <end position="113"/>
    </location>
</feature>
<evidence type="ECO:0000256" key="3">
    <source>
        <dbReference type="ARBA" id="ARBA00023015"/>
    </source>
</evidence>
<keyword evidence="6" id="KW-0539">Nucleus</keyword>
<dbReference type="PROSITE" id="PS50090">
    <property type="entry name" value="MYB_LIKE"/>
    <property type="match status" value="2"/>
</dbReference>
<evidence type="ECO:0000313" key="9">
    <source>
        <dbReference type="EMBL" id="CAI9100499.1"/>
    </source>
</evidence>
<dbReference type="CDD" id="cd00167">
    <property type="entry name" value="SANT"/>
    <property type="match status" value="2"/>
</dbReference>
<feature type="domain" description="HTH myb-type" evidence="8">
    <location>
        <begin position="63"/>
        <end position="117"/>
    </location>
</feature>
<dbReference type="InterPro" id="IPR009057">
    <property type="entry name" value="Homeodomain-like_sf"/>
</dbReference>
<proteinExistence type="predicted"/>
<dbReference type="InterPro" id="IPR001005">
    <property type="entry name" value="SANT/Myb"/>
</dbReference>
<dbReference type="GO" id="GO:0005634">
    <property type="term" value="C:nucleus"/>
    <property type="evidence" value="ECO:0007669"/>
    <property type="project" value="UniProtKB-SubCell"/>
</dbReference>
<accession>A0AAV1CXZ5</accession>
<dbReference type="PANTHER" id="PTHR48000">
    <property type="entry name" value="OS09G0431300 PROTEIN"/>
    <property type="match status" value="1"/>
</dbReference>
<sequence>MGRAPCCDKTKVKRGPWSLEEDNILKDYVHTKGTGGNWISLPQKAGLNRCGKSCRLRWLNYLRPDIKHGGFTEEEDHVILKLYSQLGSRWSVIASQLPGRTDNDIKNYWNTKLKRKLLARGGAKVPKIPTPTSMVPINFSNPNSFALNAMDFGLKTSVSAFNQVQANYYGNSAYPLKHASDTSFLPNSLDVIQGYPEVSLNSTDWLYESLIDNFPLPGLTDFQENGGPFDGFVSTTTSSSQEISGLSHSSSLAGSYGNSWSANGIGEQMGIFVKVESESSNY</sequence>
<dbReference type="PROSITE" id="PS51294">
    <property type="entry name" value="HTH_MYB"/>
    <property type="match status" value="2"/>
</dbReference>
<keyword evidence="5" id="KW-0804">Transcription</keyword>
<keyword evidence="2" id="KW-0677">Repeat</keyword>
<dbReference type="FunFam" id="1.10.10.60:FF:000015">
    <property type="entry name" value="Transcription factor RAX3"/>
    <property type="match status" value="1"/>
</dbReference>
<evidence type="ECO:0000256" key="2">
    <source>
        <dbReference type="ARBA" id="ARBA00022737"/>
    </source>
</evidence>
<dbReference type="Pfam" id="PF00249">
    <property type="entry name" value="Myb_DNA-binding"/>
    <property type="match status" value="2"/>
</dbReference>
<organism evidence="9 10">
    <name type="scientific">Oldenlandia corymbosa var. corymbosa</name>
    <dbReference type="NCBI Taxonomy" id="529605"/>
    <lineage>
        <taxon>Eukaryota</taxon>
        <taxon>Viridiplantae</taxon>
        <taxon>Streptophyta</taxon>
        <taxon>Embryophyta</taxon>
        <taxon>Tracheophyta</taxon>
        <taxon>Spermatophyta</taxon>
        <taxon>Magnoliopsida</taxon>
        <taxon>eudicotyledons</taxon>
        <taxon>Gunneridae</taxon>
        <taxon>Pentapetalae</taxon>
        <taxon>asterids</taxon>
        <taxon>lamiids</taxon>
        <taxon>Gentianales</taxon>
        <taxon>Rubiaceae</taxon>
        <taxon>Rubioideae</taxon>
        <taxon>Spermacoceae</taxon>
        <taxon>Hedyotis-Oldenlandia complex</taxon>
        <taxon>Oldenlandia</taxon>
    </lineage>
</organism>
<evidence type="ECO:0000256" key="5">
    <source>
        <dbReference type="ARBA" id="ARBA00023163"/>
    </source>
</evidence>
<evidence type="ECO:0000256" key="1">
    <source>
        <dbReference type="ARBA" id="ARBA00004123"/>
    </source>
</evidence>
<evidence type="ECO:0000313" key="10">
    <source>
        <dbReference type="Proteomes" id="UP001161247"/>
    </source>
</evidence>
<feature type="domain" description="HTH myb-type" evidence="8">
    <location>
        <begin position="9"/>
        <end position="62"/>
    </location>
</feature>
<name>A0AAV1CXZ5_OLDCO</name>
<protein>
    <submittedName>
        <fullName evidence="9">OLC1v1037615C1</fullName>
    </submittedName>
</protein>